<dbReference type="Gene3D" id="1.10.287.470">
    <property type="entry name" value="Helix hairpin bin"/>
    <property type="match status" value="1"/>
</dbReference>
<dbReference type="SUPFAM" id="SSF111369">
    <property type="entry name" value="HlyD-like secretion proteins"/>
    <property type="match status" value="2"/>
</dbReference>
<evidence type="ECO:0000313" key="4">
    <source>
        <dbReference type="Proteomes" id="UP000199118"/>
    </source>
</evidence>
<dbReference type="AlphaFoldDB" id="A0A1H2X8X5"/>
<dbReference type="RefSeq" id="WP_092680845.1">
    <property type="nucleotide sequence ID" value="NZ_FNMZ01000002.1"/>
</dbReference>
<dbReference type="OrthoDB" id="7929252at2"/>
<gene>
    <name evidence="3" type="ORF">SAMN05444336_102634</name>
</gene>
<reference evidence="3 4" key="1">
    <citation type="submission" date="2016-10" db="EMBL/GenBank/DDBJ databases">
        <authorList>
            <person name="de Groot N.N."/>
        </authorList>
    </citation>
    <scope>NUCLEOTIDE SEQUENCE [LARGE SCALE GENOMIC DNA]</scope>
    <source>
        <strain evidence="3 4">DSM 17890</strain>
    </source>
</reference>
<keyword evidence="2" id="KW-0812">Transmembrane</keyword>
<dbReference type="EMBL" id="FNMZ01000002">
    <property type="protein sequence ID" value="SDW88719.1"/>
    <property type="molecule type" value="Genomic_DNA"/>
</dbReference>
<dbReference type="STRING" id="356660.SAMN05444336_102634"/>
<feature type="transmembrane region" description="Helical" evidence="2">
    <location>
        <begin position="40"/>
        <end position="60"/>
    </location>
</feature>
<accession>A0A1H2X8X5</accession>
<keyword evidence="2" id="KW-1133">Transmembrane helix</keyword>
<keyword evidence="1" id="KW-0175">Coiled coil</keyword>
<organism evidence="3 4">
    <name type="scientific">Albimonas donghaensis</name>
    <dbReference type="NCBI Taxonomy" id="356660"/>
    <lineage>
        <taxon>Bacteria</taxon>
        <taxon>Pseudomonadati</taxon>
        <taxon>Pseudomonadota</taxon>
        <taxon>Alphaproteobacteria</taxon>
        <taxon>Rhodobacterales</taxon>
        <taxon>Paracoccaceae</taxon>
        <taxon>Albimonas</taxon>
    </lineage>
</organism>
<proteinExistence type="predicted"/>
<evidence type="ECO:0000256" key="2">
    <source>
        <dbReference type="SAM" id="Phobius"/>
    </source>
</evidence>
<dbReference type="Proteomes" id="UP000199118">
    <property type="component" value="Unassembled WGS sequence"/>
</dbReference>
<dbReference type="PANTHER" id="PTHR30367:SF12">
    <property type="entry name" value="P-HYDROXYBENZOIC ACID EFFLUX PUMP SUBUNIT AAEA"/>
    <property type="match status" value="1"/>
</dbReference>
<name>A0A1H2X8X5_9RHOB</name>
<dbReference type="InterPro" id="IPR050393">
    <property type="entry name" value="MFP_Efflux_Pump"/>
</dbReference>
<dbReference type="PANTHER" id="PTHR30367">
    <property type="entry name" value="P-HYDROXYBENZOIC ACID EFFLUX PUMP SUBUNIT AAEA-RELATED"/>
    <property type="match status" value="1"/>
</dbReference>
<dbReference type="Gene3D" id="2.40.50.100">
    <property type="match status" value="1"/>
</dbReference>
<evidence type="ECO:0000313" key="3">
    <source>
        <dbReference type="EMBL" id="SDW88719.1"/>
    </source>
</evidence>
<sequence length="410" mass="44671">MLEFTICATLTILPDYLFRRYVQGKRWGHELTLFTIWTELRWGLTLCAILTLSLITMIFYHHPTTTRAVAVFRTVAILPESGGRVAEIGVINEQQVKAGDMLFRLDDSRQRAEVESARRQVSEIDAAQTVAQSELAAAIGQVDSARSSLEQAQDELNRSTELSKRNSNVVSARELERLQNVVNARQGALSSAIANQGAVEAKISTLLPAQKASAEAALDQAEVMLDKTIVRAGIDGKLEQFALRVGDYVSAVLRPAGLLIPDDVRGGRVVANFDQVSAQVLEVGMVGEVACLSTPFDIIPTVITDIQSVIAEGQFRPTDFLAGEMLSRAPGGVTVFMEPLYKEDAALIIPGSHCVANAYSSFHQELENEDLPTGRFMFYHAVDATALVHAAILRIAALRMPVETLVLSGH</sequence>
<evidence type="ECO:0000256" key="1">
    <source>
        <dbReference type="SAM" id="Coils"/>
    </source>
</evidence>
<protein>
    <submittedName>
        <fullName evidence="3">Multidrug resistance efflux pump</fullName>
    </submittedName>
</protein>
<keyword evidence="4" id="KW-1185">Reference proteome</keyword>
<keyword evidence="2" id="KW-0472">Membrane</keyword>
<feature type="coiled-coil region" evidence="1">
    <location>
        <begin position="135"/>
        <end position="162"/>
    </location>
</feature>